<name>A0A813KP26_POLGL</name>
<evidence type="ECO:0000313" key="4">
    <source>
        <dbReference type="Proteomes" id="UP000626109"/>
    </source>
</evidence>
<feature type="region of interest" description="Disordered" evidence="1">
    <location>
        <begin position="20"/>
        <end position="154"/>
    </location>
</feature>
<feature type="compositionally biased region" description="Low complexity" evidence="1">
    <location>
        <begin position="257"/>
        <end position="268"/>
    </location>
</feature>
<feature type="domain" description="Fanconi-associated nuclease 1-like winged-helix" evidence="2">
    <location>
        <begin position="156"/>
        <end position="234"/>
    </location>
</feature>
<dbReference type="AlphaFoldDB" id="A0A813KP26"/>
<proteinExistence type="predicted"/>
<reference evidence="3" key="1">
    <citation type="submission" date="2021-02" db="EMBL/GenBank/DDBJ databases">
        <authorList>
            <person name="Dougan E. K."/>
            <person name="Rhodes N."/>
            <person name="Thang M."/>
            <person name="Chan C."/>
        </authorList>
    </citation>
    <scope>NUCLEOTIDE SEQUENCE</scope>
</reference>
<dbReference type="InterPro" id="IPR049125">
    <property type="entry name" value="FAN1-like_WH"/>
</dbReference>
<dbReference type="Pfam" id="PF21315">
    <property type="entry name" value="FAN1_HTH"/>
    <property type="match status" value="1"/>
</dbReference>
<gene>
    <name evidence="3" type="ORF">PGLA2088_LOCUS36662</name>
</gene>
<evidence type="ECO:0000259" key="2">
    <source>
        <dbReference type="Pfam" id="PF21315"/>
    </source>
</evidence>
<feature type="region of interest" description="Disordered" evidence="1">
    <location>
        <begin position="252"/>
        <end position="272"/>
    </location>
</feature>
<feature type="non-terminal residue" evidence="3">
    <location>
        <position position="342"/>
    </location>
</feature>
<evidence type="ECO:0000256" key="1">
    <source>
        <dbReference type="SAM" id="MobiDB-lite"/>
    </source>
</evidence>
<accession>A0A813KP26</accession>
<dbReference type="EMBL" id="CAJNNW010032214">
    <property type="protein sequence ID" value="CAE8711775.1"/>
    <property type="molecule type" value="Genomic_DNA"/>
</dbReference>
<feature type="compositionally biased region" description="Low complexity" evidence="1">
    <location>
        <begin position="90"/>
        <end position="149"/>
    </location>
</feature>
<protein>
    <recommendedName>
        <fullName evidence="2">Fanconi-associated nuclease 1-like winged-helix domain-containing protein</fullName>
    </recommendedName>
</protein>
<comment type="caution">
    <text evidence="3">The sequence shown here is derived from an EMBL/GenBank/DDBJ whole genome shotgun (WGS) entry which is preliminary data.</text>
</comment>
<dbReference type="Proteomes" id="UP000626109">
    <property type="component" value="Unassembled WGS sequence"/>
</dbReference>
<evidence type="ECO:0000313" key="3">
    <source>
        <dbReference type="EMBL" id="CAE8711775.1"/>
    </source>
</evidence>
<organism evidence="3 4">
    <name type="scientific">Polarella glacialis</name>
    <name type="common">Dinoflagellate</name>
    <dbReference type="NCBI Taxonomy" id="89957"/>
    <lineage>
        <taxon>Eukaryota</taxon>
        <taxon>Sar</taxon>
        <taxon>Alveolata</taxon>
        <taxon>Dinophyceae</taxon>
        <taxon>Suessiales</taxon>
        <taxon>Suessiaceae</taxon>
        <taxon>Polarella</taxon>
    </lineage>
</organism>
<sequence length="342" mass="35794">MAVWDLGYVFADSDEEVLSIGSPAASELSDGKPTASAKRRRTSTGSTETAALLSPLDSTKVSPKTRRRWSSALPGPLRMAATASGPLAHCSGGSSSSSCGAPPSNNNSNSNNSNSNSNNNNNSSSSGGAPPRGGEAQPAASESAAAQEETPVHEGYTLRDLRRIVSAMLPRYGQLLSAEERSALEAFSQLPLRAQQLYARFLCRKWPQWVPLDGLGARYRELGLDSAKAAVADLCDGGAQATAQKEEVVDVADDNDNNSNNSNNSNASPGPWLLDTASESVASLLARPLDDRNVTSENYGTLLLGALPVVEIRRLARGLGVSEAGSSGGKRGAKGRLLARVW</sequence>